<evidence type="ECO:0000313" key="12">
    <source>
        <dbReference type="Proteomes" id="UP000494183"/>
    </source>
</evidence>
<evidence type="ECO:0000256" key="3">
    <source>
        <dbReference type="ARBA" id="ARBA00022448"/>
    </source>
</evidence>
<dbReference type="InterPro" id="IPR003593">
    <property type="entry name" value="AAA+_ATPase"/>
</dbReference>
<evidence type="ECO:0000256" key="7">
    <source>
        <dbReference type="ARBA" id="ARBA00022840"/>
    </source>
</evidence>
<keyword evidence="12" id="KW-1185">Reference proteome</keyword>
<dbReference type="GO" id="GO:0005524">
    <property type="term" value="F:ATP binding"/>
    <property type="evidence" value="ECO:0007669"/>
    <property type="project" value="UniProtKB-KW"/>
</dbReference>
<keyword evidence="6" id="KW-0547">Nucleotide-binding</keyword>
<dbReference type="PROSITE" id="PS50893">
    <property type="entry name" value="ABC_TRANSPORTER_2"/>
    <property type="match status" value="1"/>
</dbReference>
<dbReference type="PROSITE" id="PS00211">
    <property type="entry name" value="ABC_TRANSPORTER_1"/>
    <property type="match status" value="1"/>
</dbReference>
<proteinExistence type="inferred from homology"/>
<keyword evidence="9" id="KW-0472">Membrane</keyword>
<dbReference type="Pfam" id="PF00005">
    <property type="entry name" value="ABC_tran"/>
    <property type="match status" value="1"/>
</dbReference>
<name>A0A6S7F4M9_9BURK</name>
<dbReference type="InterPro" id="IPR027417">
    <property type="entry name" value="P-loop_NTPase"/>
</dbReference>
<accession>A0A6S7F4M9</accession>
<dbReference type="SUPFAM" id="SSF52540">
    <property type="entry name" value="P-loop containing nucleoside triphosphate hydrolases"/>
    <property type="match status" value="1"/>
</dbReference>
<dbReference type="GO" id="GO:0005886">
    <property type="term" value="C:plasma membrane"/>
    <property type="evidence" value="ECO:0007669"/>
    <property type="project" value="UniProtKB-SubCell"/>
</dbReference>
<evidence type="ECO:0000256" key="1">
    <source>
        <dbReference type="ARBA" id="ARBA00004417"/>
    </source>
</evidence>
<reference evidence="11 12" key="1">
    <citation type="submission" date="2020-04" db="EMBL/GenBank/DDBJ databases">
        <authorList>
            <person name="De Canck E."/>
        </authorList>
    </citation>
    <scope>NUCLEOTIDE SEQUENCE [LARGE SCALE GENOMIC DNA]</scope>
    <source>
        <strain evidence="11 12">LMG 6000</strain>
    </source>
</reference>
<keyword evidence="4" id="KW-1003">Cell membrane</keyword>
<dbReference type="SMART" id="SM00382">
    <property type="entry name" value="AAA"/>
    <property type="match status" value="1"/>
</dbReference>
<dbReference type="AlphaFoldDB" id="A0A6S7F4M9"/>
<keyword evidence="7 11" id="KW-0067">ATP-binding</keyword>
<dbReference type="PANTHER" id="PTHR43297">
    <property type="entry name" value="OLIGOPEPTIDE TRANSPORT ATP-BINDING PROTEIN APPD"/>
    <property type="match status" value="1"/>
</dbReference>
<comment type="similarity">
    <text evidence="2">Belongs to the ABC transporter superfamily.</text>
</comment>
<evidence type="ECO:0000256" key="8">
    <source>
        <dbReference type="ARBA" id="ARBA00022967"/>
    </source>
</evidence>
<keyword evidence="3" id="KW-0813">Transport</keyword>
<evidence type="ECO:0000256" key="2">
    <source>
        <dbReference type="ARBA" id="ARBA00005417"/>
    </source>
</evidence>
<evidence type="ECO:0000256" key="4">
    <source>
        <dbReference type="ARBA" id="ARBA00022475"/>
    </source>
</evidence>
<sequence>MNAPTSPLLDVQGLTIAAASGQILVRDVSFTVQPGQTLGIVGESGSGKSLTCRAVLGLLPPGLRLTAGSVQWRGQELTLASPPAYRKLRREAWGAVFQDPGSYLNPSSRIGYQLAECVRVRTGVKGRAAHEAALALLESVGINEPAHVSRKFPHELSGGMLQRVLIAMALSGTPLLLIADEVTTALDVVVQHQVVTLLAEHKRQRGLAMLMVSHDLALVSQVCDALMVMKDGVVVEQGPRSQVLAQPQHAYTRMLIDTHLKYGLNAYD</sequence>
<feature type="domain" description="ABC transporter" evidence="10">
    <location>
        <begin position="9"/>
        <end position="256"/>
    </location>
</feature>
<organism evidence="11 12">
    <name type="scientific">Achromobacter insolitus</name>
    <dbReference type="NCBI Taxonomy" id="217204"/>
    <lineage>
        <taxon>Bacteria</taxon>
        <taxon>Pseudomonadati</taxon>
        <taxon>Pseudomonadota</taxon>
        <taxon>Betaproteobacteria</taxon>
        <taxon>Burkholderiales</taxon>
        <taxon>Alcaligenaceae</taxon>
        <taxon>Achromobacter</taxon>
    </lineage>
</organism>
<keyword evidence="5" id="KW-0997">Cell inner membrane</keyword>
<evidence type="ECO:0000256" key="5">
    <source>
        <dbReference type="ARBA" id="ARBA00022519"/>
    </source>
</evidence>
<evidence type="ECO:0000313" key="11">
    <source>
        <dbReference type="EMBL" id="CAB3929379.1"/>
    </source>
</evidence>
<dbReference type="CDD" id="cd03257">
    <property type="entry name" value="ABC_NikE_OppD_transporters"/>
    <property type="match status" value="1"/>
</dbReference>
<keyword evidence="8" id="KW-1278">Translocase</keyword>
<dbReference type="Gene3D" id="3.40.50.300">
    <property type="entry name" value="P-loop containing nucleotide triphosphate hydrolases"/>
    <property type="match status" value="1"/>
</dbReference>
<dbReference type="InterPro" id="IPR003439">
    <property type="entry name" value="ABC_transporter-like_ATP-bd"/>
</dbReference>
<dbReference type="InterPro" id="IPR050388">
    <property type="entry name" value="ABC_Ni/Peptide_Import"/>
</dbReference>
<dbReference type="GO" id="GO:0016887">
    <property type="term" value="F:ATP hydrolysis activity"/>
    <property type="evidence" value="ECO:0007669"/>
    <property type="project" value="InterPro"/>
</dbReference>
<dbReference type="InterPro" id="IPR017871">
    <property type="entry name" value="ABC_transporter-like_CS"/>
</dbReference>
<gene>
    <name evidence="11" type="primary">cntD</name>
    <name evidence="11" type="ORF">LMG6000_00431</name>
</gene>
<dbReference type="RefSeq" id="WP_175202081.1">
    <property type="nucleotide sequence ID" value="NZ_CADILH010000001.1"/>
</dbReference>
<dbReference type="PANTHER" id="PTHR43297:SF14">
    <property type="entry name" value="ATPASE AAA-TYPE CORE DOMAIN-CONTAINING PROTEIN"/>
    <property type="match status" value="1"/>
</dbReference>
<dbReference type="Proteomes" id="UP000494183">
    <property type="component" value="Unassembled WGS sequence"/>
</dbReference>
<dbReference type="EMBL" id="CADILH010000001">
    <property type="protein sequence ID" value="CAB3929379.1"/>
    <property type="molecule type" value="Genomic_DNA"/>
</dbReference>
<comment type="subcellular location">
    <subcellularLocation>
        <location evidence="1">Cell inner membrane</location>
        <topology evidence="1">Peripheral membrane protein</topology>
    </subcellularLocation>
</comment>
<protein>
    <submittedName>
        <fullName evidence="11">Metal-staphylopine import system ATP-binding protein CntD</fullName>
    </submittedName>
</protein>
<evidence type="ECO:0000259" key="10">
    <source>
        <dbReference type="PROSITE" id="PS50893"/>
    </source>
</evidence>
<evidence type="ECO:0000256" key="9">
    <source>
        <dbReference type="ARBA" id="ARBA00023136"/>
    </source>
</evidence>
<evidence type="ECO:0000256" key="6">
    <source>
        <dbReference type="ARBA" id="ARBA00022741"/>
    </source>
</evidence>